<reference evidence="1 2" key="1">
    <citation type="journal article" date="2020" name="Nature">
        <title>Six reference-quality genomes reveal evolution of bat adaptations.</title>
        <authorList>
            <person name="Jebb D."/>
            <person name="Huang Z."/>
            <person name="Pippel M."/>
            <person name="Hughes G.M."/>
            <person name="Lavrichenko K."/>
            <person name="Devanna P."/>
            <person name="Winkler S."/>
            <person name="Jermiin L.S."/>
            <person name="Skirmuntt E.C."/>
            <person name="Katzourakis A."/>
            <person name="Burkitt-Gray L."/>
            <person name="Ray D.A."/>
            <person name="Sullivan K.A.M."/>
            <person name="Roscito J.G."/>
            <person name="Kirilenko B.M."/>
            <person name="Davalos L.M."/>
            <person name="Corthals A.P."/>
            <person name="Power M.L."/>
            <person name="Jones G."/>
            <person name="Ransome R.D."/>
            <person name="Dechmann D.K.N."/>
            <person name="Locatelli A.G."/>
            <person name="Puechmaille S.J."/>
            <person name="Fedrigo O."/>
            <person name="Jarvis E.D."/>
            <person name="Hiller M."/>
            <person name="Vernes S.C."/>
            <person name="Myers E.W."/>
            <person name="Teeling E.C."/>
        </authorList>
    </citation>
    <scope>NUCLEOTIDE SEQUENCE [LARGE SCALE GENOMIC DNA]</scope>
    <source>
        <strain evidence="1">MMolMol1</strain>
        <tissue evidence="1">Muscle</tissue>
    </source>
</reference>
<accession>A0A7J8I115</accession>
<name>A0A7J8I115_MOLMO</name>
<keyword evidence="2" id="KW-1185">Reference proteome</keyword>
<comment type="caution">
    <text evidence="1">The sequence shown here is derived from an EMBL/GenBank/DDBJ whole genome shotgun (WGS) entry which is preliminary data.</text>
</comment>
<proteinExistence type="predicted"/>
<sequence length="125" mass="14347">MLLSQGLCLCSLSLNTFCPNAQMSQYFIFFSSFLIVNISEQLFLDALYTITIIVPPPLYASSTVSFSNLALFSPWYLGLHLKNISYFSICWLVDSLFQIQYRIEILFSLLLFPMDINNPWHNVGV</sequence>
<organism evidence="1 2">
    <name type="scientific">Molossus molossus</name>
    <name type="common">Pallas' mastiff bat</name>
    <name type="synonym">Vespertilio molossus</name>
    <dbReference type="NCBI Taxonomy" id="27622"/>
    <lineage>
        <taxon>Eukaryota</taxon>
        <taxon>Metazoa</taxon>
        <taxon>Chordata</taxon>
        <taxon>Craniata</taxon>
        <taxon>Vertebrata</taxon>
        <taxon>Euteleostomi</taxon>
        <taxon>Mammalia</taxon>
        <taxon>Eutheria</taxon>
        <taxon>Laurasiatheria</taxon>
        <taxon>Chiroptera</taxon>
        <taxon>Yangochiroptera</taxon>
        <taxon>Molossidae</taxon>
        <taxon>Molossus</taxon>
    </lineage>
</organism>
<gene>
    <name evidence="1" type="ORF">HJG59_010853</name>
</gene>
<dbReference type="EMBL" id="JACASF010000005">
    <property type="protein sequence ID" value="KAF6477961.1"/>
    <property type="molecule type" value="Genomic_DNA"/>
</dbReference>
<dbReference type="AlphaFoldDB" id="A0A7J8I115"/>
<evidence type="ECO:0000313" key="1">
    <source>
        <dbReference type="EMBL" id="KAF6477961.1"/>
    </source>
</evidence>
<dbReference type="Proteomes" id="UP000550707">
    <property type="component" value="Unassembled WGS sequence"/>
</dbReference>
<protein>
    <submittedName>
        <fullName evidence="1">Uncharacterized protein</fullName>
    </submittedName>
</protein>
<evidence type="ECO:0000313" key="2">
    <source>
        <dbReference type="Proteomes" id="UP000550707"/>
    </source>
</evidence>
<dbReference type="InParanoid" id="A0A7J8I115"/>